<evidence type="ECO:0000256" key="1">
    <source>
        <dbReference type="ARBA" id="ARBA00004498"/>
    </source>
</evidence>
<dbReference type="WBParaSite" id="SRDH1_96850.1">
    <property type="protein sequence ID" value="SRDH1_96850.1"/>
    <property type="gene ID" value="SRDH1_96850"/>
</dbReference>
<evidence type="ECO:0000256" key="2">
    <source>
        <dbReference type="ARBA" id="ARBA00005683"/>
    </source>
</evidence>
<feature type="compositionally biased region" description="Polar residues" evidence="10">
    <location>
        <begin position="245"/>
        <end position="270"/>
    </location>
</feature>
<evidence type="ECO:0000256" key="6">
    <source>
        <dbReference type="ARBA" id="ARBA00022687"/>
    </source>
</evidence>
<protein>
    <recommendedName>
        <fullName evidence="9">Protein Wnt</fullName>
    </recommendedName>
</protein>
<dbReference type="GO" id="GO:0045165">
    <property type="term" value="P:cell fate commitment"/>
    <property type="evidence" value="ECO:0007669"/>
    <property type="project" value="TreeGrafter"/>
</dbReference>
<dbReference type="GO" id="GO:0005125">
    <property type="term" value="F:cytokine activity"/>
    <property type="evidence" value="ECO:0007669"/>
    <property type="project" value="TreeGrafter"/>
</dbReference>
<evidence type="ECO:0000256" key="4">
    <source>
        <dbReference type="ARBA" id="ARBA00022525"/>
    </source>
</evidence>
<accession>A0AA85GHU4</accession>
<dbReference type="PROSITE" id="PS00246">
    <property type="entry name" value="WNT1"/>
    <property type="match status" value="1"/>
</dbReference>
<evidence type="ECO:0000256" key="8">
    <source>
        <dbReference type="ARBA" id="ARBA00023288"/>
    </source>
</evidence>
<keyword evidence="6 9" id="KW-0879">Wnt signaling pathway</keyword>
<dbReference type="Proteomes" id="UP000050792">
    <property type="component" value="Unassembled WGS sequence"/>
</dbReference>
<dbReference type="PRINTS" id="PR01349">
    <property type="entry name" value="WNTPROTEIN"/>
</dbReference>
<dbReference type="InterPro" id="IPR018161">
    <property type="entry name" value="Wnt_CS"/>
</dbReference>
<dbReference type="GO" id="GO:0060070">
    <property type="term" value="P:canonical Wnt signaling pathway"/>
    <property type="evidence" value="ECO:0007669"/>
    <property type="project" value="TreeGrafter"/>
</dbReference>
<evidence type="ECO:0000256" key="7">
    <source>
        <dbReference type="ARBA" id="ARBA00023157"/>
    </source>
</evidence>
<keyword evidence="11" id="KW-1185">Reference proteome</keyword>
<dbReference type="SMART" id="SM00097">
    <property type="entry name" value="WNT1"/>
    <property type="match status" value="1"/>
</dbReference>
<dbReference type="FunFam" id="3.30.2460.20:FF:000001">
    <property type="entry name" value="Wnt homolog"/>
    <property type="match status" value="1"/>
</dbReference>
<dbReference type="InterPro" id="IPR043158">
    <property type="entry name" value="Wnt_C"/>
</dbReference>
<comment type="similarity">
    <text evidence="2 9">Belongs to the Wnt family.</text>
</comment>
<organism evidence="11 12">
    <name type="scientific">Schistosoma rodhaini</name>
    <dbReference type="NCBI Taxonomy" id="6188"/>
    <lineage>
        <taxon>Eukaryota</taxon>
        <taxon>Metazoa</taxon>
        <taxon>Spiralia</taxon>
        <taxon>Lophotrochozoa</taxon>
        <taxon>Platyhelminthes</taxon>
        <taxon>Trematoda</taxon>
        <taxon>Digenea</taxon>
        <taxon>Strigeidida</taxon>
        <taxon>Schistosomatoidea</taxon>
        <taxon>Schistosomatidae</taxon>
        <taxon>Schistosoma</taxon>
    </lineage>
</organism>
<dbReference type="PANTHER" id="PTHR12027">
    <property type="entry name" value="WNT RELATED"/>
    <property type="match status" value="1"/>
</dbReference>
<keyword evidence="8" id="KW-0449">Lipoprotein</keyword>
<name>A0AA85GHU4_9TREM</name>
<dbReference type="AlphaFoldDB" id="A0AA85GHU4"/>
<keyword evidence="7" id="KW-1015">Disulfide bond</keyword>
<keyword evidence="5" id="KW-0272">Extracellular matrix</keyword>
<dbReference type="InterPro" id="IPR005817">
    <property type="entry name" value="Wnt"/>
</dbReference>
<sequence>MQIIELYNLFLIILSYNIYAQYIETLPDHLNRFKFPVSYLSEKHYLPDILSSSSSSSSLSSSSKEGVVAVPETSLPELTLSSSPVFPSFIKNKIQRKFSDFHDKFYFDDASVLSASNSFSSVNNLPVNSKTVNNNPTTITTTNNNNNNSSNEIIINGINDNLQTSYLWKKEHELNPYRQRIVQQSRLLNQYTDKKLFDNTKSKYIKSPTFSSSSFQPLTAYPSVIQRPYNKNLSNYFDHRKQQSKQKTQFNRQHQQNQSVNSIKFKQNKSNTEDHKPQIKGRWWLDTIAKLLHSHPLTLSGNSRSLHNPIIEIYAENNQSPSITMNAETMIPWNKVQGLNYQNERQIVPYVNHEIHTGSTNNNNQNHQSVYGWRRQIFDPISHDTAWIEHHIRQRIQRYKQWLSPKQWKQFLTDDSTTIGSRINAPAKFNLALFEAAVVGVRRAVAECRYQFRHERWNCSQVLDDETALFGNILLKGIPQTAFIYSIINAGIVQSVAEACLNQIDNCPCNNRGRQEPFSDWQWQGCDHNIHYGKRFSRRLLDTMERGSHIRFEMNLHNNGVGRQLVIKNMERYCRCHGTSGSCTLRTCYRRTPRMRTLGTLLKHIYDHDLVQVKLDSNRLRPIRSSTYEEKLEASSLSTSNHIKQSYLDKAVKFIPKKQLTPLLLSSSSTINNDNHLKKNSKKSNLIIITNPATIHSSILMKPNINNNNNNNSIHPSLSQLVYYEYINEKAFCDSYPFYHILGTKGRLCNSSSNYMNNCRHLCCNRGFITHHYYIMESCHCKFIWCCRVECQQCLVLKKVETCI</sequence>
<evidence type="ECO:0000256" key="9">
    <source>
        <dbReference type="RuleBase" id="RU003500"/>
    </source>
</evidence>
<keyword evidence="4" id="KW-0964">Secreted</keyword>
<proteinExistence type="inferred from homology"/>
<evidence type="ECO:0000313" key="12">
    <source>
        <dbReference type="WBParaSite" id="SRDH1_96850.1"/>
    </source>
</evidence>
<reference evidence="11" key="1">
    <citation type="submission" date="2022-06" db="EMBL/GenBank/DDBJ databases">
        <authorList>
            <person name="Berger JAMES D."/>
            <person name="Berger JAMES D."/>
        </authorList>
    </citation>
    <scope>NUCLEOTIDE SEQUENCE [LARGE SCALE GENOMIC DNA]</scope>
</reference>
<dbReference type="GO" id="GO:0005109">
    <property type="term" value="F:frizzled binding"/>
    <property type="evidence" value="ECO:0007669"/>
    <property type="project" value="TreeGrafter"/>
</dbReference>
<evidence type="ECO:0000256" key="3">
    <source>
        <dbReference type="ARBA" id="ARBA00022473"/>
    </source>
</evidence>
<evidence type="ECO:0000313" key="11">
    <source>
        <dbReference type="Proteomes" id="UP000050792"/>
    </source>
</evidence>
<dbReference type="GO" id="GO:0030182">
    <property type="term" value="P:neuron differentiation"/>
    <property type="evidence" value="ECO:0007669"/>
    <property type="project" value="TreeGrafter"/>
</dbReference>
<dbReference type="Pfam" id="PF00110">
    <property type="entry name" value="wnt"/>
    <property type="match status" value="1"/>
</dbReference>
<dbReference type="Gene3D" id="3.30.2460.20">
    <property type="match status" value="1"/>
</dbReference>
<evidence type="ECO:0000256" key="10">
    <source>
        <dbReference type="SAM" id="MobiDB-lite"/>
    </source>
</evidence>
<keyword evidence="3 9" id="KW-0217">Developmental protein</keyword>
<comment type="subcellular location">
    <subcellularLocation>
        <location evidence="1 9">Secreted</location>
        <location evidence="1 9">Extracellular space</location>
        <location evidence="1 9">Extracellular matrix</location>
    </subcellularLocation>
</comment>
<evidence type="ECO:0000256" key="5">
    <source>
        <dbReference type="ARBA" id="ARBA00022530"/>
    </source>
</evidence>
<reference evidence="12" key="2">
    <citation type="submission" date="2023-11" db="UniProtKB">
        <authorList>
            <consortium name="WormBaseParasite"/>
        </authorList>
    </citation>
    <scope>IDENTIFICATION</scope>
</reference>
<dbReference type="CDD" id="cd13113">
    <property type="entry name" value="Wnt"/>
    <property type="match status" value="1"/>
</dbReference>
<dbReference type="GO" id="GO:0005615">
    <property type="term" value="C:extracellular space"/>
    <property type="evidence" value="ECO:0007669"/>
    <property type="project" value="TreeGrafter"/>
</dbReference>
<feature type="region of interest" description="Disordered" evidence="10">
    <location>
        <begin position="239"/>
        <end position="277"/>
    </location>
</feature>
<comment type="function">
    <text evidence="9">Ligand for members of the frizzled family of seven transmembrane receptors.</text>
</comment>